<dbReference type="PANTHER" id="PTHR17598">
    <property type="entry name" value="DNA POLYMERASE DELTA SUBUNIT 3"/>
    <property type="match status" value="1"/>
</dbReference>
<dbReference type="Gene3D" id="3.90.1030.20">
    <property type="entry name" value="DNA polymerase delta, p66 (Cdc27) subunit, wHTH domain"/>
    <property type="match status" value="1"/>
</dbReference>
<gene>
    <name evidence="6" type="ORF">MOBT1_000969</name>
</gene>
<dbReference type="GO" id="GO:0006271">
    <property type="term" value="P:DNA strand elongation involved in DNA replication"/>
    <property type="evidence" value="ECO:0007669"/>
    <property type="project" value="TreeGrafter"/>
</dbReference>
<dbReference type="Pfam" id="PF09507">
    <property type="entry name" value="CDC27"/>
    <property type="match status" value="1"/>
</dbReference>
<dbReference type="EMBL" id="CP119934">
    <property type="protein sequence ID" value="WFD02287.1"/>
    <property type="molecule type" value="Genomic_DNA"/>
</dbReference>
<feature type="compositionally biased region" description="Low complexity" evidence="5">
    <location>
        <begin position="189"/>
        <end position="209"/>
    </location>
</feature>
<reference evidence="6" key="1">
    <citation type="submission" date="2023-03" db="EMBL/GenBank/DDBJ databases">
        <title>Mating type loci evolution in Malassezia.</title>
        <authorList>
            <person name="Coelho M.A."/>
        </authorList>
    </citation>
    <scope>NUCLEOTIDE SEQUENCE</scope>
    <source>
        <strain evidence="6">CBS 7876</strain>
    </source>
</reference>
<evidence type="ECO:0000313" key="6">
    <source>
        <dbReference type="EMBL" id="WFD02287.1"/>
    </source>
</evidence>
<dbReference type="InterPro" id="IPR041913">
    <property type="entry name" value="POLD3_sf"/>
</dbReference>
<evidence type="ECO:0000256" key="2">
    <source>
        <dbReference type="ARBA" id="ARBA00017589"/>
    </source>
</evidence>
<dbReference type="InterPro" id="IPR019038">
    <property type="entry name" value="POLD3"/>
</dbReference>
<evidence type="ECO:0000256" key="5">
    <source>
        <dbReference type="SAM" id="MobiDB-lite"/>
    </source>
</evidence>
<dbReference type="GO" id="GO:0043625">
    <property type="term" value="C:delta DNA polymerase complex"/>
    <property type="evidence" value="ECO:0007669"/>
    <property type="project" value="InterPro"/>
</dbReference>
<protein>
    <recommendedName>
        <fullName evidence="2">DNA polymerase delta subunit 3</fullName>
    </recommendedName>
</protein>
<feature type="compositionally biased region" description="Basic residues" evidence="5">
    <location>
        <begin position="152"/>
        <end position="163"/>
    </location>
</feature>
<keyword evidence="3" id="KW-0235">DNA replication</keyword>
<name>A0AAF0DZ95_9BASI</name>
<evidence type="ECO:0000256" key="4">
    <source>
        <dbReference type="ARBA" id="ARBA00023242"/>
    </source>
</evidence>
<dbReference type="Proteomes" id="UP001214603">
    <property type="component" value="Chromosome 1"/>
</dbReference>
<organism evidence="6 7">
    <name type="scientific">Malassezia obtusa</name>
    <dbReference type="NCBI Taxonomy" id="76774"/>
    <lineage>
        <taxon>Eukaryota</taxon>
        <taxon>Fungi</taxon>
        <taxon>Dikarya</taxon>
        <taxon>Basidiomycota</taxon>
        <taxon>Ustilaginomycotina</taxon>
        <taxon>Malasseziomycetes</taxon>
        <taxon>Malasseziales</taxon>
        <taxon>Malasseziaceae</taxon>
        <taxon>Malassezia</taxon>
    </lineage>
</organism>
<dbReference type="PANTHER" id="PTHR17598:SF13">
    <property type="entry name" value="DNA POLYMERASE DELTA SUBUNIT 3"/>
    <property type="match status" value="1"/>
</dbReference>
<evidence type="ECO:0000313" key="7">
    <source>
        <dbReference type="Proteomes" id="UP001214603"/>
    </source>
</evidence>
<dbReference type="AlphaFoldDB" id="A0AAF0DZ95"/>
<feature type="region of interest" description="Disordered" evidence="5">
    <location>
        <begin position="96"/>
        <end position="209"/>
    </location>
</feature>
<dbReference type="GO" id="GO:0003887">
    <property type="term" value="F:DNA-directed DNA polymerase activity"/>
    <property type="evidence" value="ECO:0007669"/>
    <property type="project" value="TreeGrafter"/>
</dbReference>
<evidence type="ECO:0000256" key="3">
    <source>
        <dbReference type="ARBA" id="ARBA00022705"/>
    </source>
</evidence>
<dbReference type="GO" id="GO:0006297">
    <property type="term" value="P:nucleotide-excision repair, DNA gap filling"/>
    <property type="evidence" value="ECO:0007669"/>
    <property type="project" value="TreeGrafter"/>
</dbReference>
<accession>A0AAF0DZ95</accession>
<sequence length="209" mass="22701">MQDWHKGQADASVYATYVVRGLRNVENSGTPVETIELVGADALQAAQAQYTTSVCLLYAVQAHPNYDAPLLAAVNRETQRDAEMFTRSMADMHTLGVIPNQHTPSGERPAVQPAAPPPRAAAPDDAPADRVAKPERTPEATREASDHPDKPGRKRRLVVRKVKTKNEKGYTVTRDVEEYETCSEDEGARAPASEAPAAPKPAAQAPNRR</sequence>
<evidence type="ECO:0000256" key="1">
    <source>
        <dbReference type="ARBA" id="ARBA00004123"/>
    </source>
</evidence>
<comment type="subcellular location">
    <subcellularLocation>
        <location evidence="1">Nucleus</location>
    </subcellularLocation>
</comment>
<dbReference type="GO" id="GO:1904161">
    <property type="term" value="P:DNA synthesis involved in UV-damage excision repair"/>
    <property type="evidence" value="ECO:0007669"/>
    <property type="project" value="TreeGrafter"/>
</dbReference>
<proteinExistence type="predicted"/>
<feature type="compositionally biased region" description="Basic and acidic residues" evidence="5">
    <location>
        <begin position="127"/>
        <end position="151"/>
    </location>
</feature>
<keyword evidence="7" id="KW-1185">Reference proteome</keyword>
<keyword evidence="4" id="KW-0539">Nucleus</keyword>